<dbReference type="GO" id="GO:0009295">
    <property type="term" value="C:nucleoid"/>
    <property type="evidence" value="ECO:0007669"/>
    <property type="project" value="TreeGrafter"/>
</dbReference>
<organism evidence="5 6">
    <name type="scientific">Ligaoa zhengdingensis</name>
    <dbReference type="NCBI Taxonomy" id="2763658"/>
    <lineage>
        <taxon>Bacteria</taxon>
        <taxon>Bacillati</taxon>
        <taxon>Bacillota</taxon>
        <taxon>Clostridia</taxon>
        <taxon>Eubacteriales</taxon>
        <taxon>Oscillospiraceae</taxon>
        <taxon>Ligaoa</taxon>
    </lineage>
</organism>
<comment type="subunit">
    <text evidence="2">Homotetramer.</text>
</comment>
<proteinExistence type="inferred from homology"/>
<dbReference type="InterPro" id="IPR000424">
    <property type="entry name" value="Primosome_PriB/ssb"/>
</dbReference>
<evidence type="ECO:0000256" key="3">
    <source>
        <dbReference type="RuleBase" id="RU000524"/>
    </source>
</evidence>
<dbReference type="SUPFAM" id="SSF50249">
    <property type="entry name" value="Nucleic acid-binding proteins"/>
    <property type="match status" value="1"/>
</dbReference>
<dbReference type="Gene3D" id="2.40.50.140">
    <property type="entry name" value="Nucleic acid-binding proteins"/>
    <property type="match status" value="1"/>
</dbReference>
<dbReference type="HAMAP" id="MF_00984">
    <property type="entry name" value="SSB"/>
    <property type="match status" value="1"/>
</dbReference>
<dbReference type="PROSITE" id="PS50935">
    <property type="entry name" value="SSB"/>
    <property type="match status" value="1"/>
</dbReference>
<protein>
    <recommendedName>
        <fullName evidence="2 3">Single-stranded DNA-binding protein</fullName>
        <shortName evidence="2">SSB</shortName>
    </recommendedName>
</protein>
<dbReference type="GO" id="GO:0003697">
    <property type="term" value="F:single-stranded DNA binding"/>
    <property type="evidence" value="ECO:0007669"/>
    <property type="project" value="UniProtKB-UniRule"/>
</dbReference>
<dbReference type="PANTHER" id="PTHR10302:SF27">
    <property type="entry name" value="SINGLE-STRANDED DNA-BINDING PROTEIN"/>
    <property type="match status" value="1"/>
</dbReference>
<comment type="caution">
    <text evidence="5">The sequence shown here is derived from an EMBL/GenBank/DDBJ whole genome shotgun (WGS) entry which is preliminary data.</text>
</comment>
<evidence type="ECO:0000256" key="2">
    <source>
        <dbReference type="HAMAP-Rule" id="MF_00984"/>
    </source>
</evidence>
<keyword evidence="6" id="KW-1185">Reference proteome</keyword>
<evidence type="ECO:0000313" key="6">
    <source>
        <dbReference type="Proteomes" id="UP000653127"/>
    </source>
</evidence>
<dbReference type="EMBL" id="JACRST010000001">
    <property type="protein sequence ID" value="MBC8545345.1"/>
    <property type="molecule type" value="Genomic_DNA"/>
</dbReference>
<accession>A0A926I3H4</accession>
<dbReference type="AlphaFoldDB" id="A0A926I3H4"/>
<gene>
    <name evidence="5" type="ORF">H8711_00145</name>
</gene>
<feature type="compositionally biased region" description="Low complexity" evidence="4">
    <location>
        <begin position="115"/>
        <end position="127"/>
    </location>
</feature>
<sequence length="152" mass="16551">MVNKVILLGRLTADPELRQTPNNISVTSFTVAVNRPFTKGAERQADFIDCVAWRNSAEFVSRYFTKGKPILVEGRLQVRSYEDKQGNKRRAYEVVCDNVSFVEGTRPDGPSGTYAAPAAPAAPAPAADTGVAYSNGDVGDFQEVDGYDDLPF</sequence>
<evidence type="ECO:0000313" key="5">
    <source>
        <dbReference type="EMBL" id="MBC8545345.1"/>
    </source>
</evidence>
<dbReference type="InterPro" id="IPR012340">
    <property type="entry name" value="NA-bd_OB-fold"/>
</dbReference>
<dbReference type="Pfam" id="PF00436">
    <property type="entry name" value="SSB"/>
    <property type="match status" value="1"/>
</dbReference>
<feature type="region of interest" description="Disordered" evidence="4">
    <location>
        <begin position="106"/>
        <end position="137"/>
    </location>
</feature>
<name>A0A926I3H4_9FIRM</name>
<dbReference type="PANTHER" id="PTHR10302">
    <property type="entry name" value="SINGLE-STRANDED DNA-BINDING PROTEIN"/>
    <property type="match status" value="1"/>
</dbReference>
<evidence type="ECO:0000256" key="1">
    <source>
        <dbReference type="ARBA" id="ARBA00023125"/>
    </source>
</evidence>
<evidence type="ECO:0000256" key="4">
    <source>
        <dbReference type="SAM" id="MobiDB-lite"/>
    </source>
</evidence>
<dbReference type="NCBIfam" id="TIGR00621">
    <property type="entry name" value="ssb"/>
    <property type="match status" value="1"/>
</dbReference>
<dbReference type="GO" id="GO:0006260">
    <property type="term" value="P:DNA replication"/>
    <property type="evidence" value="ECO:0007669"/>
    <property type="project" value="InterPro"/>
</dbReference>
<reference evidence="5" key="1">
    <citation type="submission" date="2020-08" db="EMBL/GenBank/DDBJ databases">
        <title>Genome public.</title>
        <authorList>
            <person name="Liu C."/>
            <person name="Sun Q."/>
        </authorList>
    </citation>
    <scope>NUCLEOTIDE SEQUENCE</scope>
    <source>
        <strain evidence="5">NSJ-31</strain>
    </source>
</reference>
<dbReference type="Proteomes" id="UP000653127">
    <property type="component" value="Unassembled WGS sequence"/>
</dbReference>
<dbReference type="InterPro" id="IPR011344">
    <property type="entry name" value="ssDNA-bd"/>
</dbReference>
<keyword evidence="1 2" id="KW-0238">DNA-binding</keyword>
<comment type="caution">
    <text evidence="2">Lacks conserved residue(s) required for the propagation of feature annotation.</text>
</comment>
<dbReference type="CDD" id="cd04496">
    <property type="entry name" value="SSB_OBF"/>
    <property type="match status" value="1"/>
</dbReference>